<dbReference type="Gene3D" id="3.40.50.720">
    <property type="entry name" value="NAD(P)-binding Rossmann-like Domain"/>
    <property type="match status" value="1"/>
</dbReference>
<evidence type="ECO:0000259" key="7">
    <source>
        <dbReference type="Pfam" id="PF08240"/>
    </source>
</evidence>
<evidence type="ECO:0000256" key="2">
    <source>
        <dbReference type="ARBA" id="ARBA00022723"/>
    </source>
</evidence>
<keyword evidence="3 5" id="KW-0862">Zinc</keyword>
<evidence type="ECO:0000313" key="8">
    <source>
        <dbReference type="EMBL" id="MBP2418230.1"/>
    </source>
</evidence>
<dbReference type="SUPFAM" id="SSF50129">
    <property type="entry name" value="GroES-like"/>
    <property type="match status" value="1"/>
</dbReference>
<dbReference type="Proteomes" id="UP000758168">
    <property type="component" value="Unassembled WGS sequence"/>
</dbReference>
<evidence type="ECO:0000256" key="5">
    <source>
        <dbReference type="RuleBase" id="RU361277"/>
    </source>
</evidence>
<comment type="cofactor">
    <cofactor evidence="1 5">
        <name>Zn(2+)</name>
        <dbReference type="ChEBI" id="CHEBI:29105"/>
    </cofactor>
</comment>
<proteinExistence type="inferred from homology"/>
<reference evidence="8 9" key="1">
    <citation type="submission" date="2021-03" db="EMBL/GenBank/DDBJ databases">
        <title>Sequencing the genomes of 1000 actinobacteria strains.</title>
        <authorList>
            <person name="Klenk H.-P."/>
        </authorList>
    </citation>
    <scope>NUCLEOTIDE SEQUENCE [LARGE SCALE GENOMIC DNA]</scope>
    <source>
        <strain evidence="8 9">DSM 12936</strain>
    </source>
</reference>
<dbReference type="RefSeq" id="WP_210057575.1">
    <property type="nucleotide sequence ID" value="NZ_BAAAMH010000010.1"/>
</dbReference>
<dbReference type="InterPro" id="IPR050129">
    <property type="entry name" value="Zn_alcohol_dh"/>
</dbReference>
<name>A0ABS4ZBV8_9ACTN</name>
<evidence type="ECO:0000256" key="3">
    <source>
        <dbReference type="ARBA" id="ARBA00022833"/>
    </source>
</evidence>
<dbReference type="PROSITE" id="PS00059">
    <property type="entry name" value="ADH_ZINC"/>
    <property type="match status" value="1"/>
</dbReference>
<feature type="domain" description="Alcohol dehydrogenase-like C-terminal" evidence="6">
    <location>
        <begin position="179"/>
        <end position="290"/>
    </location>
</feature>
<dbReference type="InterPro" id="IPR011032">
    <property type="entry name" value="GroES-like_sf"/>
</dbReference>
<dbReference type="Gene3D" id="3.90.180.10">
    <property type="entry name" value="Medium-chain alcohol dehydrogenases, catalytic domain"/>
    <property type="match status" value="1"/>
</dbReference>
<dbReference type="SUPFAM" id="SSF51735">
    <property type="entry name" value="NAD(P)-binding Rossmann-fold domains"/>
    <property type="match status" value="1"/>
</dbReference>
<keyword evidence="4" id="KW-0560">Oxidoreductase</keyword>
<dbReference type="InterPro" id="IPR036291">
    <property type="entry name" value="NAD(P)-bd_dom_sf"/>
</dbReference>
<dbReference type="InterPro" id="IPR013149">
    <property type="entry name" value="ADH-like_C"/>
</dbReference>
<keyword evidence="9" id="KW-1185">Reference proteome</keyword>
<gene>
    <name evidence="8" type="ORF">JOF54_003152</name>
</gene>
<evidence type="ECO:0000313" key="9">
    <source>
        <dbReference type="Proteomes" id="UP000758168"/>
    </source>
</evidence>
<protein>
    <submittedName>
        <fullName evidence="8">2-desacetyl-2-hydroxyethyl bacteriochlorophyllide A dehydrogenase</fullName>
    </submittedName>
</protein>
<comment type="similarity">
    <text evidence="5">Belongs to the zinc-containing alcohol dehydrogenase family.</text>
</comment>
<feature type="domain" description="Alcohol dehydrogenase-like N-terminal" evidence="7">
    <location>
        <begin position="25"/>
        <end position="140"/>
    </location>
</feature>
<comment type="caution">
    <text evidence="8">The sequence shown here is derived from an EMBL/GenBank/DDBJ whole genome shotgun (WGS) entry which is preliminary data.</text>
</comment>
<dbReference type="Pfam" id="PF00107">
    <property type="entry name" value="ADH_zinc_N"/>
    <property type="match status" value="1"/>
</dbReference>
<dbReference type="InterPro" id="IPR013154">
    <property type="entry name" value="ADH-like_N"/>
</dbReference>
<dbReference type="InterPro" id="IPR002328">
    <property type="entry name" value="ADH_Zn_CS"/>
</dbReference>
<evidence type="ECO:0000256" key="1">
    <source>
        <dbReference type="ARBA" id="ARBA00001947"/>
    </source>
</evidence>
<accession>A0ABS4ZBV8</accession>
<dbReference type="PANTHER" id="PTHR43401">
    <property type="entry name" value="L-THREONINE 3-DEHYDROGENASE"/>
    <property type="match status" value="1"/>
</dbReference>
<dbReference type="PANTHER" id="PTHR43401:SF2">
    <property type="entry name" value="L-THREONINE 3-DEHYDROGENASE"/>
    <property type="match status" value="1"/>
</dbReference>
<dbReference type="EMBL" id="JAGIOB010000001">
    <property type="protein sequence ID" value="MBP2418230.1"/>
    <property type="molecule type" value="Genomic_DNA"/>
</dbReference>
<evidence type="ECO:0000259" key="6">
    <source>
        <dbReference type="Pfam" id="PF00107"/>
    </source>
</evidence>
<keyword evidence="2 5" id="KW-0479">Metal-binding</keyword>
<organism evidence="8 9">
    <name type="scientific">Microlunatus capsulatus</name>
    <dbReference type="NCBI Taxonomy" id="99117"/>
    <lineage>
        <taxon>Bacteria</taxon>
        <taxon>Bacillati</taxon>
        <taxon>Actinomycetota</taxon>
        <taxon>Actinomycetes</taxon>
        <taxon>Propionibacteriales</taxon>
        <taxon>Propionibacteriaceae</taxon>
        <taxon>Microlunatus</taxon>
    </lineage>
</organism>
<dbReference type="Pfam" id="PF08240">
    <property type="entry name" value="ADH_N"/>
    <property type="match status" value="1"/>
</dbReference>
<sequence>MRALLMTAPGRAEVGEVPGPRAHGGEVVVEVERAGVCGTDVELFHGSLGYIAEGATRYPIRPGHEWCGRVRALGAGVDRAWLGRRVVGDTMLGCGRCARCRSGRHHVCADRTEIGVRGDQPGALAERLALPASALHAIPEQLSPAAGALVEPGGNALRAVRAAALQGGERVLVLGAGTIGLLTAAFAVVHGARVVVADPRPEALALAARFGAEGVDPDDLTEDSAFAAVVDASTGAGSPAAAVRLAEPAGRVVLIGLSATPSALDTRALVYKDLQVSALLGASSGLEGAIAWYTAGEVVPDPLVAAVVGLDGVAAVLAGERPAGAGPGPKVHVDPHRRP</sequence>
<evidence type="ECO:0000256" key="4">
    <source>
        <dbReference type="ARBA" id="ARBA00023002"/>
    </source>
</evidence>